<evidence type="ECO:0000256" key="2">
    <source>
        <dbReference type="ARBA" id="ARBA00022692"/>
    </source>
</evidence>
<feature type="transmembrane region" description="Helical" evidence="6">
    <location>
        <begin position="581"/>
        <end position="602"/>
    </location>
</feature>
<proteinExistence type="predicted"/>
<dbReference type="AlphaFoldDB" id="A0A913ZAR3"/>
<dbReference type="Gene3D" id="1.20.120.350">
    <property type="entry name" value="Voltage-gated potassium channels. Chain C"/>
    <property type="match status" value="2"/>
</dbReference>
<feature type="transmembrane region" description="Helical" evidence="6">
    <location>
        <begin position="750"/>
        <end position="773"/>
    </location>
</feature>
<feature type="region of interest" description="Disordered" evidence="5">
    <location>
        <begin position="20"/>
        <end position="61"/>
    </location>
</feature>
<evidence type="ECO:0000256" key="4">
    <source>
        <dbReference type="ARBA" id="ARBA00023136"/>
    </source>
</evidence>
<feature type="domain" description="Ion transport" evidence="7">
    <location>
        <begin position="120"/>
        <end position="392"/>
    </location>
</feature>
<feature type="transmembrane region" description="Helical" evidence="6">
    <location>
        <begin position="424"/>
        <end position="447"/>
    </location>
</feature>
<feature type="transmembrane region" description="Helical" evidence="6">
    <location>
        <begin position="663"/>
        <end position="683"/>
    </location>
</feature>
<dbReference type="PANTHER" id="PTHR46768">
    <property type="entry name" value="TWO PORE CALCIUM CHANNEL PROTEIN 2"/>
    <property type="match status" value="1"/>
</dbReference>
<name>A0A913ZAR3_PATMI</name>
<dbReference type="GO" id="GO:0019722">
    <property type="term" value="P:calcium-mediated signaling"/>
    <property type="evidence" value="ECO:0007669"/>
    <property type="project" value="TreeGrafter"/>
</dbReference>
<dbReference type="SUPFAM" id="SSF81324">
    <property type="entry name" value="Voltage-gated potassium channels"/>
    <property type="match status" value="2"/>
</dbReference>
<dbReference type="RefSeq" id="XP_038048853.1">
    <property type="nucleotide sequence ID" value="XM_038192925.1"/>
</dbReference>
<dbReference type="InterPro" id="IPR018247">
    <property type="entry name" value="EF_Hand_1_Ca_BS"/>
</dbReference>
<evidence type="ECO:0000256" key="5">
    <source>
        <dbReference type="SAM" id="MobiDB-lite"/>
    </source>
</evidence>
<dbReference type="PROSITE" id="PS00018">
    <property type="entry name" value="EF_HAND_1"/>
    <property type="match status" value="1"/>
</dbReference>
<dbReference type="Proteomes" id="UP000887568">
    <property type="component" value="Unplaced"/>
</dbReference>
<feature type="transmembrane region" description="Helical" evidence="6">
    <location>
        <begin position="718"/>
        <end position="738"/>
    </location>
</feature>
<dbReference type="GO" id="GO:0075509">
    <property type="term" value="P:endocytosis involved in viral entry into host cell"/>
    <property type="evidence" value="ECO:0007669"/>
    <property type="project" value="TreeGrafter"/>
</dbReference>
<feature type="transmembrane region" description="Helical" evidence="6">
    <location>
        <begin position="622"/>
        <end position="642"/>
    </location>
</feature>
<keyword evidence="4 6" id="KW-0472">Membrane</keyword>
<feature type="transmembrane region" description="Helical" evidence="6">
    <location>
        <begin position="548"/>
        <end position="569"/>
    </location>
</feature>
<evidence type="ECO:0000313" key="8">
    <source>
        <dbReference type="EnsemblMetazoa" id="XP_038048853.1"/>
    </source>
</evidence>
<evidence type="ECO:0000256" key="1">
    <source>
        <dbReference type="ARBA" id="ARBA00004141"/>
    </source>
</evidence>
<sequence>MLRKIKVHFSNNTVKMEIMGTDPELRGRPSSYDESLDRIHPGRRSSESDDEDATRPIDFTGSTRYSMTESERVDVCDSTALLQAVVFVEDAVKYRSINHKTDRVSLWYYRVYYSRLVQWILNLAIATILIVAFFEYPSSLTTGNSSDPRYRGEHRNPPCGVTEAIEFTCLLIFTADLVMKVYLKGTKQFIRSPWLIAYVLVIVTSLADWIVTVNGSCGTMVRFRRLLRPFFLLQNSTLMKKTVRSIFRTLPKVASVLLLLMIHLYFFTMVGMLIFPQPQHHVRPNDAAATVSSTTGRKKHTNPMSTTPSPTTPDGVTHAYGPDPYSEAAMYFKDILTGFMSLLVLLTTANNPDVTMPAYMFNRFYCLYFILFLVIGLYFFFNMLTAVIYNEFRGYLLRSMQSSLMRRRLGFQAAFEMLRRQGRLTLNTAGVSMVTSLSVSVVKAVILQTNIKKSAKKAIVTELDENMGGSLTSSDFQQLFDVLDRDTSRRRKPPIVPKNNHILRKIQFCITHQFFNYFGALVAMCNVIVISLEVQYQYDSSFYARDNVLAHVNFSFILFYLVEQILKVWAYGCRRYLASKLNIFDGLLTIILLFVEILYAIVNGDLFNPQGNKSALAEEIPLYDLVRIINILIIFRLFRLITHFKTMSVIAATLFGLIRNLRALIGILVVIYYVFAVLGMELFRGTIRIESTNSVNRTKAECGSYSQLEYWANNFDDFAAALVVLFDVMVVNNWHVFLKAYADATSKWSYLFFIAWYFVSVLVCLNVFTALILENFITKWDREQQLEASEDPNNQPSYQMSVHTMFRDALIEPTEDELMLALRSQPHMRHLRL</sequence>
<feature type="domain" description="Ion transport" evidence="7">
    <location>
        <begin position="512"/>
        <end position="776"/>
    </location>
</feature>
<dbReference type="EnsemblMetazoa" id="XM_038192925.1">
    <property type="protein sequence ID" value="XP_038048853.1"/>
    <property type="gene ID" value="LOC119722679"/>
</dbReference>
<feature type="transmembrane region" description="Helical" evidence="6">
    <location>
        <begin position="253"/>
        <end position="275"/>
    </location>
</feature>
<keyword evidence="9" id="KW-1185">Reference proteome</keyword>
<dbReference type="InterPro" id="IPR005821">
    <property type="entry name" value="Ion_trans_dom"/>
</dbReference>
<feature type="transmembrane region" description="Helical" evidence="6">
    <location>
        <begin position="195"/>
        <end position="221"/>
    </location>
</feature>
<feature type="transmembrane region" description="Helical" evidence="6">
    <location>
        <begin position="365"/>
        <end position="389"/>
    </location>
</feature>
<evidence type="ECO:0000256" key="6">
    <source>
        <dbReference type="SAM" id="Phobius"/>
    </source>
</evidence>
<reference evidence="8" key="1">
    <citation type="submission" date="2022-11" db="UniProtKB">
        <authorList>
            <consortium name="EnsemblMetazoa"/>
        </authorList>
    </citation>
    <scope>IDENTIFICATION</scope>
</reference>
<dbReference type="OrthoDB" id="416585at2759"/>
<dbReference type="GO" id="GO:0022832">
    <property type="term" value="F:voltage-gated channel activity"/>
    <property type="evidence" value="ECO:0007669"/>
    <property type="project" value="InterPro"/>
</dbReference>
<keyword evidence="2 6" id="KW-0812">Transmembrane</keyword>
<dbReference type="GeneID" id="119722679"/>
<organism evidence="8 9">
    <name type="scientific">Patiria miniata</name>
    <name type="common">Bat star</name>
    <name type="synonym">Asterina miniata</name>
    <dbReference type="NCBI Taxonomy" id="46514"/>
    <lineage>
        <taxon>Eukaryota</taxon>
        <taxon>Metazoa</taxon>
        <taxon>Echinodermata</taxon>
        <taxon>Eleutherozoa</taxon>
        <taxon>Asterozoa</taxon>
        <taxon>Asteroidea</taxon>
        <taxon>Valvatacea</taxon>
        <taxon>Valvatida</taxon>
        <taxon>Asterinidae</taxon>
        <taxon>Patiria</taxon>
    </lineage>
</organism>
<dbReference type="PANTHER" id="PTHR46768:SF1">
    <property type="entry name" value="TWO PORE CHANNEL PROTEIN 2"/>
    <property type="match status" value="1"/>
</dbReference>
<evidence type="ECO:0000313" key="9">
    <source>
        <dbReference type="Proteomes" id="UP000887568"/>
    </source>
</evidence>
<accession>A0A913ZAR3</accession>
<evidence type="ECO:0000256" key="3">
    <source>
        <dbReference type="ARBA" id="ARBA00022989"/>
    </source>
</evidence>
<dbReference type="OMA" id="FTESIEM"/>
<dbReference type="InterPro" id="IPR027359">
    <property type="entry name" value="Volt_channel_dom_sf"/>
</dbReference>
<dbReference type="GO" id="GO:0015280">
    <property type="term" value="F:ligand-gated sodium channel activity"/>
    <property type="evidence" value="ECO:0007669"/>
    <property type="project" value="TreeGrafter"/>
</dbReference>
<dbReference type="GO" id="GO:0097682">
    <property type="term" value="F:intracellularly phosphatidylinositol-3,5-bisphosphate-gated monatomic cation channel activity"/>
    <property type="evidence" value="ECO:0007669"/>
    <property type="project" value="TreeGrafter"/>
</dbReference>
<dbReference type="GO" id="GO:0005765">
    <property type="term" value="C:lysosomal membrane"/>
    <property type="evidence" value="ECO:0007669"/>
    <property type="project" value="InterPro"/>
</dbReference>
<feature type="region of interest" description="Disordered" evidence="5">
    <location>
        <begin position="286"/>
        <end position="317"/>
    </location>
</feature>
<feature type="transmembrane region" description="Helical" evidence="6">
    <location>
        <begin position="116"/>
        <end position="134"/>
    </location>
</feature>
<dbReference type="Gene3D" id="1.10.287.70">
    <property type="match status" value="2"/>
</dbReference>
<dbReference type="InterPro" id="IPR028798">
    <property type="entry name" value="TPC2"/>
</dbReference>
<keyword evidence="3 6" id="KW-1133">Transmembrane helix</keyword>
<evidence type="ECO:0000259" key="7">
    <source>
        <dbReference type="Pfam" id="PF00520"/>
    </source>
</evidence>
<protein>
    <recommendedName>
        <fullName evidence="7">Ion transport domain-containing protein</fullName>
    </recommendedName>
</protein>
<feature type="compositionally biased region" description="Low complexity" evidence="5">
    <location>
        <begin position="303"/>
        <end position="313"/>
    </location>
</feature>
<comment type="subcellular location">
    <subcellularLocation>
        <location evidence="1">Membrane</location>
        <topology evidence="1">Multi-pass membrane protein</topology>
    </subcellularLocation>
</comment>
<feature type="compositionally biased region" description="Basic and acidic residues" evidence="5">
    <location>
        <begin position="35"/>
        <end position="47"/>
    </location>
</feature>
<feature type="transmembrane region" description="Helical" evidence="6">
    <location>
        <begin position="514"/>
        <end position="536"/>
    </location>
</feature>
<dbReference type="Pfam" id="PF00520">
    <property type="entry name" value="Ion_trans"/>
    <property type="match status" value="2"/>
</dbReference>